<feature type="region of interest" description="Disordered" evidence="2">
    <location>
        <begin position="93"/>
        <end position="118"/>
    </location>
</feature>
<comment type="caution">
    <text evidence="4">The sequence shown here is derived from an EMBL/GenBank/DDBJ whole genome shotgun (WGS) entry which is preliminary data.</text>
</comment>
<feature type="domain" description="HTH merR-type" evidence="3">
    <location>
        <begin position="20"/>
        <end position="83"/>
    </location>
</feature>
<accession>A0ABT3W5H3</accession>
<evidence type="ECO:0000256" key="2">
    <source>
        <dbReference type="SAM" id="MobiDB-lite"/>
    </source>
</evidence>
<feature type="coiled-coil region" evidence="1">
    <location>
        <begin position="291"/>
        <end position="321"/>
    </location>
</feature>
<reference evidence="4 5" key="1">
    <citation type="submission" date="2022-07" db="EMBL/GenBank/DDBJ databases">
        <title>Bombella genomes.</title>
        <authorList>
            <person name="Harer L."/>
            <person name="Styblova S."/>
            <person name="Ehrmann M."/>
        </authorList>
    </citation>
    <scope>NUCLEOTIDE SEQUENCE [LARGE SCALE GENOMIC DNA]</scope>
    <source>
        <strain evidence="4 5">TMW 2.2558</strain>
    </source>
</reference>
<sequence length="349" mass="39447">MTSTNEHHLSHETLRPALSVAEELGLPLYRLRSWESLYPVFKTEQRDDGQSYYDGQAVNIVRHIARLLYQEGAKSHEIVARLQREGIIGGEDSKATSHAQMHDDSEPQQQVASPSAAETDVAALTERLAVLERDNKALEVQVEEFGPIALSLKSLEDENAALKNALEEASVTTGEEKSSAYLQELEESNLTLQGTVERLTMDLKDHHHQAELKAREQETALAAMREKLALAQSEREQGEALQKKLSQLQEDNNKLREAVQRLQGEHEVQLRAGAEQQSKLESEKHMLVQKLEQSVLLMQSLEDENVRLKRSLKERETKQAEQGKQQEGLNQFLRDVLTELGQLKQLIRG</sequence>
<keyword evidence="5" id="KW-1185">Reference proteome</keyword>
<feature type="coiled-coil region" evidence="1">
    <location>
        <begin position="121"/>
        <end position="265"/>
    </location>
</feature>
<proteinExistence type="predicted"/>
<dbReference type="EMBL" id="JANIDW010000001">
    <property type="protein sequence ID" value="MCX5614320.1"/>
    <property type="molecule type" value="Genomic_DNA"/>
</dbReference>
<name>A0ABT3W5H3_9PROT</name>
<dbReference type="RefSeq" id="WP_266106471.1">
    <property type="nucleotide sequence ID" value="NZ_JANIDW010000001.1"/>
</dbReference>
<dbReference type="InterPro" id="IPR000551">
    <property type="entry name" value="MerR-type_HTH_dom"/>
</dbReference>
<dbReference type="Pfam" id="PF13411">
    <property type="entry name" value="MerR_1"/>
    <property type="match status" value="1"/>
</dbReference>
<gene>
    <name evidence="4" type="ORF">NQF64_03540</name>
</gene>
<dbReference type="InterPro" id="IPR009061">
    <property type="entry name" value="DNA-bd_dom_put_sf"/>
</dbReference>
<feature type="compositionally biased region" description="Basic and acidic residues" evidence="2">
    <location>
        <begin position="93"/>
        <end position="105"/>
    </location>
</feature>
<organism evidence="4 5">
    <name type="scientific">Bombella saccharophila</name>
    <dbReference type="NCBI Taxonomy" id="2967338"/>
    <lineage>
        <taxon>Bacteria</taxon>
        <taxon>Pseudomonadati</taxon>
        <taxon>Pseudomonadota</taxon>
        <taxon>Alphaproteobacteria</taxon>
        <taxon>Acetobacterales</taxon>
        <taxon>Acetobacteraceae</taxon>
        <taxon>Bombella</taxon>
    </lineage>
</organism>
<dbReference type="Proteomes" id="UP001165648">
    <property type="component" value="Unassembled WGS sequence"/>
</dbReference>
<protein>
    <submittedName>
        <fullName evidence="4">MerR family transcriptional regulator</fullName>
    </submittedName>
</protein>
<evidence type="ECO:0000313" key="5">
    <source>
        <dbReference type="Proteomes" id="UP001165648"/>
    </source>
</evidence>
<keyword evidence="1" id="KW-0175">Coiled coil</keyword>
<evidence type="ECO:0000256" key="1">
    <source>
        <dbReference type="SAM" id="Coils"/>
    </source>
</evidence>
<dbReference type="SUPFAM" id="SSF46955">
    <property type="entry name" value="Putative DNA-binding domain"/>
    <property type="match status" value="1"/>
</dbReference>
<dbReference type="Gene3D" id="1.10.1660.10">
    <property type="match status" value="1"/>
</dbReference>
<evidence type="ECO:0000259" key="3">
    <source>
        <dbReference type="Pfam" id="PF13411"/>
    </source>
</evidence>
<evidence type="ECO:0000313" key="4">
    <source>
        <dbReference type="EMBL" id="MCX5614320.1"/>
    </source>
</evidence>